<sequence>MAAPRSTPPRSKDRCGNIKLVEIIETRRVPSSRATFSHKYQKGRFLGKGGFVKVYLATSVDSNKRYAIKIVPKAKLIIDRLFLRKGGHSFQVDIWSIGVIMYTLLVGKCPYEGKNVKSTYKRIIANVYTFPDHVSISERAKDLIRSVLQSKPKMRPTFDQVHNHEFFTASDVKIPLSLPQSSTLLSSPGGGSTAIIEYLCIRQRTEDSYYELDDIVARGREIIAERDEEVSALRAMVAERDEEVAVLEFL</sequence>
<keyword evidence="3" id="KW-0547">Nucleotide-binding</keyword>
<dbReference type="AlphaFoldDB" id="A0A9W6ZI86"/>
<keyword evidence="4" id="KW-0418">Kinase</keyword>
<keyword evidence="8" id="KW-1185">Reference proteome</keyword>
<dbReference type="PANTHER" id="PTHR24345:SF0">
    <property type="entry name" value="CELL CYCLE SERINE_THREONINE-PROTEIN KINASE CDC5_MSD2"/>
    <property type="match status" value="1"/>
</dbReference>
<keyword evidence="1" id="KW-0723">Serine/threonine-protein kinase</keyword>
<name>A0A9W6ZI86_9STRA</name>
<dbReference type="PANTHER" id="PTHR24345">
    <property type="entry name" value="SERINE/THREONINE-PROTEIN KINASE PLK"/>
    <property type="match status" value="1"/>
</dbReference>
<evidence type="ECO:0000313" key="7">
    <source>
        <dbReference type="EMBL" id="GMH52696.1"/>
    </source>
</evidence>
<gene>
    <name evidence="7" type="ORF">TrLO_g10389</name>
</gene>
<dbReference type="Pfam" id="PF00069">
    <property type="entry name" value="Pkinase"/>
    <property type="match status" value="1"/>
</dbReference>
<comment type="caution">
    <text evidence="7">The sequence shown here is derived from an EMBL/GenBank/DDBJ whole genome shotgun (WGS) entry which is preliminary data.</text>
</comment>
<dbReference type="OrthoDB" id="408964at2759"/>
<organism evidence="7 8">
    <name type="scientific">Triparma laevis f. longispina</name>
    <dbReference type="NCBI Taxonomy" id="1714387"/>
    <lineage>
        <taxon>Eukaryota</taxon>
        <taxon>Sar</taxon>
        <taxon>Stramenopiles</taxon>
        <taxon>Ochrophyta</taxon>
        <taxon>Bolidophyceae</taxon>
        <taxon>Parmales</taxon>
        <taxon>Triparmaceae</taxon>
        <taxon>Triparma</taxon>
    </lineage>
</organism>
<dbReference type="GO" id="GO:0005634">
    <property type="term" value="C:nucleus"/>
    <property type="evidence" value="ECO:0007669"/>
    <property type="project" value="TreeGrafter"/>
</dbReference>
<dbReference type="InterPro" id="IPR000719">
    <property type="entry name" value="Prot_kinase_dom"/>
</dbReference>
<dbReference type="InterPro" id="IPR011009">
    <property type="entry name" value="Kinase-like_dom_sf"/>
</dbReference>
<keyword evidence="2" id="KW-0808">Transferase</keyword>
<dbReference type="GO" id="GO:0005524">
    <property type="term" value="F:ATP binding"/>
    <property type="evidence" value="ECO:0007669"/>
    <property type="project" value="UniProtKB-KW"/>
</dbReference>
<evidence type="ECO:0000256" key="2">
    <source>
        <dbReference type="ARBA" id="ARBA00022679"/>
    </source>
</evidence>
<dbReference type="Gene3D" id="1.10.510.10">
    <property type="entry name" value="Transferase(Phosphotransferase) domain 1"/>
    <property type="match status" value="1"/>
</dbReference>
<dbReference type="Proteomes" id="UP001165122">
    <property type="component" value="Unassembled WGS sequence"/>
</dbReference>
<dbReference type="SUPFAM" id="SSF56112">
    <property type="entry name" value="Protein kinase-like (PK-like)"/>
    <property type="match status" value="2"/>
</dbReference>
<keyword evidence="5" id="KW-0067">ATP-binding</keyword>
<reference evidence="8" key="1">
    <citation type="journal article" date="2023" name="Commun. Biol.">
        <title>Genome analysis of Parmales, the sister group of diatoms, reveals the evolutionary specialization of diatoms from phago-mixotrophs to photoautotrophs.</title>
        <authorList>
            <person name="Ban H."/>
            <person name="Sato S."/>
            <person name="Yoshikawa S."/>
            <person name="Yamada K."/>
            <person name="Nakamura Y."/>
            <person name="Ichinomiya M."/>
            <person name="Sato N."/>
            <person name="Blanc-Mathieu R."/>
            <person name="Endo H."/>
            <person name="Kuwata A."/>
            <person name="Ogata H."/>
        </authorList>
    </citation>
    <scope>NUCLEOTIDE SEQUENCE [LARGE SCALE GENOMIC DNA]</scope>
    <source>
        <strain evidence="8">NIES 3700</strain>
    </source>
</reference>
<evidence type="ECO:0000256" key="1">
    <source>
        <dbReference type="ARBA" id="ARBA00022527"/>
    </source>
</evidence>
<evidence type="ECO:0000256" key="3">
    <source>
        <dbReference type="ARBA" id="ARBA00022741"/>
    </source>
</evidence>
<evidence type="ECO:0000256" key="5">
    <source>
        <dbReference type="ARBA" id="ARBA00022840"/>
    </source>
</evidence>
<protein>
    <recommendedName>
        <fullName evidence="6">Protein kinase domain-containing protein</fullName>
    </recommendedName>
</protein>
<evidence type="ECO:0000313" key="8">
    <source>
        <dbReference type="Proteomes" id="UP001165122"/>
    </source>
</evidence>
<dbReference type="EMBL" id="BRXW01000419">
    <property type="protein sequence ID" value="GMH52696.1"/>
    <property type="molecule type" value="Genomic_DNA"/>
</dbReference>
<evidence type="ECO:0000256" key="4">
    <source>
        <dbReference type="ARBA" id="ARBA00022777"/>
    </source>
</evidence>
<dbReference type="GO" id="GO:0004674">
    <property type="term" value="F:protein serine/threonine kinase activity"/>
    <property type="evidence" value="ECO:0007669"/>
    <property type="project" value="UniProtKB-KW"/>
</dbReference>
<evidence type="ECO:0000259" key="6">
    <source>
        <dbReference type="PROSITE" id="PS50011"/>
    </source>
</evidence>
<accession>A0A9W6ZI86</accession>
<dbReference type="PROSITE" id="PS50011">
    <property type="entry name" value="PROTEIN_KINASE_DOM"/>
    <property type="match status" value="1"/>
</dbReference>
<proteinExistence type="predicted"/>
<dbReference type="SMART" id="SM00220">
    <property type="entry name" value="S_TKc"/>
    <property type="match status" value="1"/>
</dbReference>
<dbReference type="Gene3D" id="3.30.200.20">
    <property type="entry name" value="Phosphorylase Kinase, domain 1"/>
    <property type="match status" value="1"/>
</dbReference>
<feature type="domain" description="Protein kinase" evidence="6">
    <location>
        <begin position="1"/>
        <end position="167"/>
    </location>
</feature>